<protein>
    <submittedName>
        <fullName evidence="9">Serine/threonine protein kinase</fullName>
    </submittedName>
</protein>
<dbReference type="PROSITE" id="PS50011">
    <property type="entry name" value="PROTEIN_KINASE_DOM"/>
    <property type="match status" value="1"/>
</dbReference>
<feature type="region of interest" description="Disordered" evidence="7">
    <location>
        <begin position="557"/>
        <end position="581"/>
    </location>
</feature>
<comment type="caution">
    <text evidence="9">The sequence shown here is derived from an EMBL/GenBank/DDBJ whole genome shotgun (WGS) entry which is preliminary data.</text>
</comment>
<dbReference type="OrthoDB" id="5480511at2"/>
<feature type="domain" description="Protein kinase" evidence="8">
    <location>
        <begin position="30"/>
        <end position="293"/>
    </location>
</feature>
<keyword evidence="4 5" id="KW-0067">ATP-binding</keyword>
<feature type="coiled-coil region" evidence="6">
    <location>
        <begin position="351"/>
        <end position="438"/>
    </location>
</feature>
<dbReference type="PANTHER" id="PTHR43289">
    <property type="entry name" value="MITOGEN-ACTIVATED PROTEIN KINASE KINASE KINASE 20-RELATED"/>
    <property type="match status" value="1"/>
</dbReference>
<evidence type="ECO:0000313" key="10">
    <source>
        <dbReference type="Proteomes" id="UP000309215"/>
    </source>
</evidence>
<dbReference type="EMBL" id="SSMQ01000023">
    <property type="protein sequence ID" value="TKD04963.1"/>
    <property type="molecule type" value="Genomic_DNA"/>
</dbReference>
<evidence type="ECO:0000256" key="6">
    <source>
        <dbReference type="SAM" id="Coils"/>
    </source>
</evidence>
<keyword evidence="3 9" id="KW-0418">Kinase</keyword>
<keyword evidence="6" id="KW-0175">Coiled coil</keyword>
<dbReference type="GO" id="GO:0005524">
    <property type="term" value="F:ATP binding"/>
    <property type="evidence" value="ECO:0007669"/>
    <property type="project" value="UniProtKB-UniRule"/>
</dbReference>
<dbReference type="PROSITE" id="PS00107">
    <property type="entry name" value="PROTEIN_KINASE_ATP"/>
    <property type="match status" value="1"/>
</dbReference>
<evidence type="ECO:0000256" key="4">
    <source>
        <dbReference type="ARBA" id="ARBA00022840"/>
    </source>
</evidence>
<dbReference type="RefSeq" id="WP_136931044.1">
    <property type="nucleotide sequence ID" value="NZ_SSMQ01000023.1"/>
</dbReference>
<dbReference type="Gene3D" id="1.10.510.10">
    <property type="entry name" value="Transferase(Phosphotransferase) domain 1"/>
    <property type="match status" value="1"/>
</dbReference>
<proteinExistence type="predicted"/>
<reference evidence="9 10" key="1">
    <citation type="submission" date="2019-04" db="EMBL/GenBank/DDBJ databases">
        <authorList>
            <person name="Li Y."/>
            <person name="Wang J."/>
        </authorList>
    </citation>
    <scope>NUCLEOTIDE SEQUENCE [LARGE SCALE GENOMIC DNA]</scope>
    <source>
        <strain evidence="9 10">DSM 14668</strain>
    </source>
</reference>
<evidence type="ECO:0000313" key="9">
    <source>
        <dbReference type="EMBL" id="TKD04963.1"/>
    </source>
</evidence>
<feature type="compositionally biased region" description="Basic and acidic residues" evidence="7">
    <location>
        <begin position="569"/>
        <end position="581"/>
    </location>
</feature>
<dbReference type="PROSITE" id="PS00108">
    <property type="entry name" value="PROTEIN_KINASE_ST"/>
    <property type="match status" value="1"/>
</dbReference>
<dbReference type="Gene3D" id="3.30.200.20">
    <property type="entry name" value="Phosphorylase Kinase, domain 1"/>
    <property type="match status" value="1"/>
</dbReference>
<evidence type="ECO:0000256" key="1">
    <source>
        <dbReference type="ARBA" id="ARBA00022679"/>
    </source>
</evidence>
<dbReference type="InterPro" id="IPR011009">
    <property type="entry name" value="Kinase-like_dom_sf"/>
</dbReference>
<dbReference type="InterPro" id="IPR017441">
    <property type="entry name" value="Protein_kinase_ATP_BS"/>
</dbReference>
<organism evidence="9 10">
    <name type="scientific">Polyangium fumosum</name>
    <dbReference type="NCBI Taxonomy" id="889272"/>
    <lineage>
        <taxon>Bacteria</taxon>
        <taxon>Pseudomonadati</taxon>
        <taxon>Myxococcota</taxon>
        <taxon>Polyangia</taxon>
        <taxon>Polyangiales</taxon>
        <taxon>Polyangiaceae</taxon>
        <taxon>Polyangium</taxon>
    </lineage>
</organism>
<dbReference type="Proteomes" id="UP000309215">
    <property type="component" value="Unassembled WGS sequence"/>
</dbReference>
<evidence type="ECO:0000256" key="3">
    <source>
        <dbReference type="ARBA" id="ARBA00022777"/>
    </source>
</evidence>
<feature type="region of interest" description="Disordered" evidence="7">
    <location>
        <begin position="303"/>
        <end position="324"/>
    </location>
</feature>
<keyword evidence="2 5" id="KW-0547">Nucleotide-binding</keyword>
<keyword evidence="10" id="KW-1185">Reference proteome</keyword>
<dbReference type="PANTHER" id="PTHR43289:SF6">
    <property type="entry name" value="SERINE_THREONINE-PROTEIN KINASE NEKL-3"/>
    <property type="match status" value="1"/>
</dbReference>
<dbReference type="Pfam" id="PF00069">
    <property type="entry name" value="Pkinase"/>
    <property type="match status" value="1"/>
</dbReference>
<accession>A0A4U1J9B1</accession>
<keyword evidence="1" id="KW-0808">Transferase</keyword>
<evidence type="ECO:0000256" key="2">
    <source>
        <dbReference type="ARBA" id="ARBA00022741"/>
    </source>
</evidence>
<dbReference type="InterPro" id="IPR000719">
    <property type="entry name" value="Prot_kinase_dom"/>
</dbReference>
<feature type="coiled-coil region" evidence="6">
    <location>
        <begin position="470"/>
        <end position="504"/>
    </location>
</feature>
<sequence length="581" mass="64449">MDQRALQRSSLGPKTASADPMIGKVVAGRYRLETRIGEGGMGVVYRARHVLIDRVVALKLIRPDLRGETHLRAWMLREARAANRVDHAHIIDIHDIGETEEGELYLVMEYLVGTPLSAELARGPMPIARGVDILEQMCAALARAHDLGVVHRDLKSDNILLTQRGGRKDFVKILDFGLAAIARDPRLAPKGAVFGTPEYMSPEQARGEEATPHADLYALGVLFYEMLTGQLPFRANDRETLLEMQRTAIPRRPRTVRPDAHPQGETIAMRLLEKDIRKRYRDAHHLQEELKALQRSLPSTPWEMETGEALPAPPPPPPPQSAGVTEWANRTALFARMAARAYPAGNAPPDIQTALAQLWELAAKANRLEGEVASHTRKLDALERRGRALRAEIGRKVEELAHEESRVMREAGADGEDVDKVRGELAQAEKLATEAKLLADGAARQGAFDRTVFERAGATGATVQAKREQLARYEAKKNTRETTARDLRRQIDELRGQLTRYAEALEEDLGQGREKVAQRTREGLSFEKSFSDASNLLLAHLRNKPECRDLVAELLTANKDANPASSESGEPKATLDKRPGN</sequence>
<dbReference type="AlphaFoldDB" id="A0A4U1J9B1"/>
<gene>
    <name evidence="9" type="ORF">E8A74_22090</name>
</gene>
<dbReference type="CDD" id="cd14014">
    <property type="entry name" value="STKc_PknB_like"/>
    <property type="match status" value="1"/>
</dbReference>
<dbReference type="InterPro" id="IPR008271">
    <property type="entry name" value="Ser/Thr_kinase_AS"/>
</dbReference>
<evidence type="ECO:0000256" key="5">
    <source>
        <dbReference type="PROSITE-ProRule" id="PRU10141"/>
    </source>
</evidence>
<feature type="compositionally biased region" description="Pro residues" evidence="7">
    <location>
        <begin position="311"/>
        <end position="320"/>
    </location>
</feature>
<dbReference type="SUPFAM" id="SSF56112">
    <property type="entry name" value="Protein kinase-like (PK-like)"/>
    <property type="match status" value="1"/>
</dbReference>
<evidence type="ECO:0000259" key="8">
    <source>
        <dbReference type="PROSITE" id="PS50011"/>
    </source>
</evidence>
<evidence type="ECO:0000256" key="7">
    <source>
        <dbReference type="SAM" id="MobiDB-lite"/>
    </source>
</evidence>
<keyword evidence="9" id="KW-0723">Serine/threonine-protein kinase</keyword>
<feature type="binding site" evidence="5">
    <location>
        <position position="59"/>
    </location>
    <ligand>
        <name>ATP</name>
        <dbReference type="ChEBI" id="CHEBI:30616"/>
    </ligand>
</feature>
<name>A0A4U1J9B1_9BACT</name>
<dbReference type="GO" id="GO:0004674">
    <property type="term" value="F:protein serine/threonine kinase activity"/>
    <property type="evidence" value="ECO:0007669"/>
    <property type="project" value="UniProtKB-KW"/>
</dbReference>
<dbReference type="SMART" id="SM00220">
    <property type="entry name" value="S_TKc"/>
    <property type="match status" value="1"/>
</dbReference>